<dbReference type="SMART" id="SM01087">
    <property type="entry name" value="COG6"/>
    <property type="match status" value="1"/>
</dbReference>
<protein>
    <recommendedName>
        <fullName evidence="3 10">Conserved oligomeric Golgi complex subunit 6</fullName>
        <shortName evidence="10">COG complex subunit 6</shortName>
    </recommendedName>
    <alternativeName>
        <fullName evidence="8 10">Component of oligomeric Golgi complex 6</fullName>
    </alternativeName>
</protein>
<feature type="domain" description="Conserved Oligomeric Golgi complex subunit 6 C-terminal" evidence="13">
    <location>
        <begin position="236"/>
        <end position="705"/>
    </location>
</feature>
<feature type="compositionally biased region" description="Low complexity" evidence="11">
    <location>
        <begin position="12"/>
        <end position="33"/>
    </location>
</feature>
<evidence type="ECO:0000256" key="10">
    <source>
        <dbReference type="RuleBase" id="RU365075"/>
    </source>
</evidence>
<dbReference type="PANTHER" id="PTHR21506:SF0">
    <property type="entry name" value="CONSERVED OLIGOMERIC GOLGI COMPLEX SUBUNIT 6"/>
    <property type="match status" value="1"/>
</dbReference>
<comment type="similarity">
    <text evidence="2 10">Belongs to the COG6 family.</text>
</comment>
<dbReference type="GO" id="GO:0015031">
    <property type="term" value="P:protein transport"/>
    <property type="evidence" value="ECO:0007669"/>
    <property type="project" value="UniProtKB-KW"/>
</dbReference>
<dbReference type="InterPro" id="IPR048368">
    <property type="entry name" value="COG6_N"/>
</dbReference>
<evidence type="ECO:0000256" key="6">
    <source>
        <dbReference type="ARBA" id="ARBA00023034"/>
    </source>
</evidence>
<dbReference type="PANTHER" id="PTHR21506">
    <property type="entry name" value="COMPONENT OF OLIGOMERIC GOLGI COMPLEX 6"/>
    <property type="match status" value="1"/>
</dbReference>
<evidence type="ECO:0000256" key="1">
    <source>
        <dbReference type="ARBA" id="ARBA00004395"/>
    </source>
</evidence>
<dbReference type="EMBL" id="CP086716">
    <property type="protein sequence ID" value="WOO80503.1"/>
    <property type="molecule type" value="Genomic_DNA"/>
</dbReference>
<evidence type="ECO:0000256" key="8">
    <source>
        <dbReference type="ARBA" id="ARBA00031348"/>
    </source>
</evidence>
<keyword evidence="6 10" id="KW-0333">Golgi apparatus</keyword>
<dbReference type="RefSeq" id="XP_062626535.1">
    <property type="nucleotide sequence ID" value="XM_062770551.1"/>
</dbReference>
<dbReference type="GO" id="GO:0000139">
    <property type="term" value="C:Golgi membrane"/>
    <property type="evidence" value="ECO:0007669"/>
    <property type="project" value="UniProtKB-SubCell"/>
</dbReference>
<dbReference type="AlphaFoldDB" id="A0AAF1BQ72"/>
<evidence type="ECO:0000256" key="3">
    <source>
        <dbReference type="ARBA" id="ARBA00020973"/>
    </source>
</evidence>
<dbReference type="Pfam" id="PF20653">
    <property type="entry name" value="COG6_C"/>
    <property type="match status" value="1"/>
</dbReference>
<name>A0AAF1BQ72_9TREE</name>
<dbReference type="GO" id="GO:0017119">
    <property type="term" value="C:Golgi transport complex"/>
    <property type="evidence" value="ECO:0007669"/>
    <property type="project" value="UniProtKB-UniRule"/>
</dbReference>
<evidence type="ECO:0000259" key="13">
    <source>
        <dbReference type="Pfam" id="PF20653"/>
    </source>
</evidence>
<proteinExistence type="inferred from homology"/>
<evidence type="ECO:0000256" key="4">
    <source>
        <dbReference type="ARBA" id="ARBA00022448"/>
    </source>
</evidence>
<sequence>MAAPPQPRPLLVSTPSGGSTSASGSSTPVPAASRNNPISLRIYKAIGTSFDDRGSREALEIASGFYASSKAKGKAKAEDGGDEAAAPIRRTLRGQSAATARRNLKRDVEARLAGGSQHFLEAFGEVDKKLDVLREHMLEMQSRCDQVQAELDQANSGTKYLLERADGLRSQRSSAQLRTSLVTLFLARFTLTQGEERALSSREFDLGPETFKALDHVEAIRSDCRALLGGDEAKMQAGLDIMASTGVQMEAGYTKIHRWLEFQFRQMTRDAQLEVSGVMREAVRRLGQRPGMLKEVLHVLTSTRQASVLSAFLDALTRGGPKGLPRPIEIHAHEPTRYVGDMLAWVHQATATEHELLESLFGVGNRARMVGAERSVLERTEAEKMVAEALDRDLEGLGRPLKLRIEQTLKSQEGVITTYRIVNLLQFYLVTMRKTIGPDALLSKALQELYEHADAAFFETLEAQGRSLLRFLHPPDANLSPPLALRDASQVLREIIAVYDTSLVDDAEREGDFAKLLNAAVDPAVEMCERMADLRKQSSPSSGAWDRDVFLVNCLEYLQHTLEIYPFTAPRVSTLQEQVQTHIESMTFEHHGKLLEQCGLAPVMKAIRTRPADTPLSRLPGATPKELTAALTQFSSFLTNHDPLTSPRLALLSNPRLAEGIHRTALRRIATAYAEVADHVLDKNEGYEFAETLLRRGRDEVEVALGVAEL</sequence>
<comment type="subcellular location">
    <subcellularLocation>
        <location evidence="1 10">Golgi apparatus membrane</location>
        <topology evidence="1 10">Peripheral membrane protein</topology>
    </subcellularLocation>
</comment>
<gene>
    <name evidence="14" type="primary">COG6</name>
    <name evidence="14" type="ORF">LOC62_03G004025</name>
</gene>
<keyword evidence="15" id="KW-1185">Reference proteome</keyword>
<comment type="function">
    <text evidence="9">Acts as a component of the peripheral membrane COG complex that is involved in intra-Golgi protein trafficking. COG is located at the cis-Golgi, and regulates tethering of retrograde intra-Golgi vesicles and possibly a number of other membrane trafficking events.</text>
</comment>
<evidence type="ECO:0000256" key="5">
    <source>
        <dbReference type="ARBA" id="ARBA00022927"/>
    </source>
</evidence>
<keyword evidence="7 10" id="KW-0472">Membrane</keyword>
<dbReference type="InterPro" id="IPR010490">
    <property type="entry name" value="COG6"/>
</dbReference>
<evidence type="ECO:0000313" key="14">
    <source>
        <dbReference type="EMBL" id="WOO80503.1"/>
    </source>
</evidence>
<feature type="region of interest" description="Disordered" evidence="11">
    <location>
        <begin position="1"/>
        <end position="34"/>
    </location>
</feature>
<comment type="function">
    <text evidence="10">Acts as component of the peripheral membrane COG complex that is involved in intra-Golgi protein trafficking. COG is located at the cis-Golgi, and regulates tethering of retrograde intra-Golgi vesicles and possibly a number of other membrane trafficking events.</text>
</comment>
<keyword evidence="5 10" id="KW-0653">Protein transport</keyword>
<dbReference type="InterPro" id="IPR048369">
    <property type="entry name" value="COG6_C"/>
</dbReference>
<keyword evidence="4 10" id="KW-0813">Transport</keyword>
<dbReference type="Proteomes" id="UP000827549">
    <property type="component" value="Chromosome 3"/>
</dbReference>
<organism evidence="14 15">
    <name type="scientific">Vanrija pseudolonga</name>
    <dbReference type="NCBI Taxonomy" id="143232"/>
    <lineage>
        <taxon>Eukaryota</taxon>
        <taxon>Fungi</taxon>
        <taxon>Dikarya</taxon>
        <taxon>Basidiomycota</taxon>
        <taxon>Agaricomycotina</taxon>
        <taxon>Tremellomycetes</taxon>
        <taxon>Trichosporonales</taxon>
        <taxon>Trichosporonaceae</taxon>
        <taxon>Vanrija</taxon>
    </lineage>
</organism>
<reference evidence="14" key="1">
    <citation type="submission" date="2023-10" db="EMBL/GenBank/DDBJ databases">
        <authorList>
            <person name="Noh H."/>
        </authorList>
    </citation>
    <scope>NUCLEOTIDE SEQUENCE</scope>
    <source>
        <strain evidence="14">DUCC4014</strain>
    </source>
</reference>
<evidence type="ECO:0000256" key="2">
    <source>
        <dbReference type="ARBA" id="ARBA00011023"/>
    </source>
</evidence>
<evidence type="ECO:0000256" key="11">
    <source>
        <dbReference type="SAM" id="MobiDB-lite"/>
    </source>
</evidence>
<evidence type="ECO:0000313" key="15">
    <source>
        <dbReference type="Proteomes" id="UP000827549"/>
    </source>
</evidence>
<feature type="domain" description="Conserved oligomeric complex COG6 N-terminal" evidence="12">
    <location>
        <begin position="95"/>
        <end position="201"/>
    </location>
</feature>
<evidence type="ECO:0000259" key="12">
    <source>
        <dbReference type="Pfam" id="PF06419"/>
    </source>
</evidence>
<dbReference type="GO" id="GO:0006891">
    <property type="term" value="P:intra-Golgi vesicle-mediated transport"/>
    <property type="evidence" value="ECO:0007669"/>
    <property type="project" value="UniProtKB-UniRule"/>
</dbReference>
<evidence type="ECO:0000256" key="7">
    <source>
        <dbReference type="ARBA" id="ARBA00023136"/>
    </source>
</evidence>
<comment type="subunit">
    <text evidence="10">Component of the conserved oligomeric Golgi complex.</text>
</comment>
<dbReference type="GeneID" id="87807266"/>
<dbReference type="Pfam" id="PF06419">
    <property type="entry name" value="COG6_N"/>
    <property type="match status" value="1"/>
</dbReference>
<accession>A0AAF1BQ72</accession>
<evidence type="ECO:0000256" key="9">
    <source>
        <dbReference type="ARBA" id="ARBA00043873"/>
    </source>
</evidence>